<dbReference type="EMBL" id="JYDO01002533">
    <property type="protein sequence ID" value="KRZ63514.1"/>
    <property type="molecule type" value="Genomic_DNA"/>
</dbReference>
<keyword evidence="2" id="KW-1185">Reference proteome</keyword>
<accession>A0A0V1LVH4</accession>
<evidence type="ECO:0000313" key="1">
    <source>
        <dbReference type="EMBL" id="KRZ63514.1"/>
    </source>
</evidence>
<reference evidence="1 2" key="1">
    <citation type="submission" date="2015-01" db="EMBL/GenBank/DDBJ databases">
        <title>Evolution of Trichinella species and genotypes.</title>
        <authorList>
            <person name="Korhonen P.K."/>
            <person name="Edoardo P."/>
            <person name="Giuseppe L.R."/>
            <person name="Gasser R.B."/>
        </authorList>
    </citation>
    <scope>NUCLEOTIDE SEQUENCE [LARGE SCALE GENOMIC DNA]</scope>
    <source>
        <strain evidence="1">ISS1980</strain>
    </source>
</reference>
<dbReference type="Proteomes" id="UP000054843">
    <property type="component" value="Unassembled WGS sequence"/>
</dbReference>
<name>A0A0V1LVH4_9BILA</name>
<dbReference type="AlphaFoldDB" id="A0A0V1LVH4"/>
<comment type="caution">
    <text evidence="1">The sequence shown here is derived from an EMBL/GenBank/DDBJ whole genome shotgun (WGS) entry which is preliminary data.</text>
</comment>
<feature type="non-terminal residue" evidence="1">
    <location>
        <position position="47"/>
    </location>
</feature>
<sequence>MVLQDSTVILSVRCDGKLYVQEALGTESVRICIHGAKLPSGAEAASS</sequence>
<evidence type="ECO:0000313" key="2">
    <source>
        <dbReference type="Proteomes" id="UP000054843"/>
    </source>
</evidence>
<proteinExistence type="predicted"/>
<organism evidence="1 2">
    <name type="scientific">Trichinella papuae</name>
    <dbReference type="NCBI Taxonomy" id="268474"/>
    <lineage>
        <taxon>Eukaryota</taxon>
        <taxon>Metazoa</taxon>
        <taxon>Ecdysozoa</taxon>
        <taxon>Nematoda</taxon>
        <taxon>Enoplea</taxon>
        <taxon>Dorylaimia</taxon>
        <taxon>Trichinellida</taxon>
        <taxon>Trichinellidae</taxon>
        <taxon>Trichinella</taxon>
    </lineage>
</organism>
<protein>
    <submittedName>
        <fullName evidence="1">Uncharacterized protein</fullName>
    </submittedName>
</protein>
<gene>
    <name evidence="1" type="ORF">T10_6738</name>
</gene>